<evidence type="ECO:0000313" key="2">
    <source>
        <dbReference type="EMBL" id="RAK69753.1"/>
    </source>
</evidence>
<feature type="chain" id="PRO_5016379557" evidence="1">
    <location>
        <begin position="20"/>
        <end position="115"/>
    </location>
</feature>
<accession>A0A328BRS4</accession>
<feature type="signal peptide" evidence="1">
    <location>
        <begin position="1"/>
        <end position="19"/>
    </location>
</feature>
<gene>
    <name evidence="2" type="ORF">DLM85_02555</name>
</gene>
<protein>
    <submittedName>
        <fullName evidence="2">Uncharacterized protein</fullName>
    </submittedName>
</protein>
<comment type="caution">
    <text evidence="2">The sequence shown here is derived from an EMBL/GenBank/DDBJ whole genome shotgun (WGS) entry which is preliminary data.</text>
</comment>
<dbReference type="EMBL" id="QHKM01000001">
    <property type="protein sequence ID" value="RAK69753.1"/>
    <property type="molecule type" value="Genomic_DNA"/>
</dbReference>
<keyword evidence="1" id="KW-0732">Signal</keyword>
<dbReference type="OrthoDB" id="9848875at2"/>
<dbReference type="RefSeq" id="WP_111476489.1">
    <property type="nucleotide sequence ID" value="NZ_QHKM01000001.1"/>
</dbReference>
<dbReference type="Proteomes" id="UP000248553">
    <property type="component" value="Unassembled WGS sequence"/>
</dbReference>
<reference evidence="3" key="1">
    <citation type="submission" date="2018-05" db="EMBL/GenBank/DDBJ databases">
        <authorList>
            <person name="Nie L."/>
        </authorList>
    </citation>
    <scope>NUCLEOTIDE SEQUENCE [LARGE SCALE GENOMIC DNA]</scope>
    <source>
        <strain evidence="3">NL</strain>
    </source>
</reference>
<evidence type="ECO:0000256" key="1">
    <source>
        <dbReference type="SAM" id="SignalP"/>
    </source>
</evidence>
<sequence length="115" mass="12532">MKPGLLLICFLLLAGNAIAQQKPAKPAIEPMPKAPLRVDRLYPAHDAPLRLTDRAPVPPAPGSYRAEPYALRVAVPAPHPDSIAVVRLGWKQPDRMPHLPLPKVRLVPEGAQKLP</sequence>
<dbReference type="AlphaFoldDB" id="A0A328BRS4"/>
<organism evidence="2 3">
    <name type="scientific">Hymenobacter edaphi</name>
    <dbReference type="NCBI Taxonomy" id="2211146"/>
    <lineage>
        <taxon>Bacteria</taxon>
        <taxon>Pseudomonadati</taxon>
        <taxon>Bacteroidota</taxon>
        <taxon>Cytophagia</taxon>
        <taxon>Cytophagales</taxon>
        <taxon>Hymenobacteraceae</taxon>
        <taxon>Hymenobacter</taxon>
    </lineage>
</organism>
<keyword evidence="3" id="KW-1185">Reference proteome</keyword>
<evidence type="ECO:0000313" key="3">
    <source>
        <dbReference type="Proteomes" id="UP000248553"/>
    </source>
</evidence>
<proteinExistence type="predicted"/>
<name>A0A328BRS4_9BACT</name>